<dbReference type="EMBL" id="VBAK01000046">
    <property type="protein sequence ID" value="TMI92917.1"/>
    <property type="molecule type" value="Genomic_DNA"/>
</dbReference>
<dbReference type="AlphaFoldDB" id="A0A537KAX4"/>
<evidence type="ECO:0000313" key="2">
    <source>
        <dbReference type="Proteomes" id="UP000318509"/>
    </source>
</evidence>
<dbReference type="Gene3D" id="3.10.28.20">
    <property type="entry name" value="Acetamidase/Formamidase-like domains"/>
    <property type="match status" value="1"/>
</dbReference>
<organism evidence="1 2">
    <name type="scientific">Candidatus Segetimicrobium genomatis</name>
    <dbReference type="NCBI Taxonomy" id="2569760"/>
    <lineage>
        <taxon>Bacteria</taxon>
        <taxon>Bacillati</taxon>
        <taxon>Candidatus Sysuimicrobiota</taxon>
        <taxon>Candidatus Sysuimicrobiia</taxon>
        <taxon>Candidatus Sysuimicrobiales</taxon>
        <taxon>Candidatus Segetimicrobiaceae</taxon>
        <taxon>Candidatus Segetimicrobium</taxon>
    </lineage>
</organism>
<dbReference type="SUPFAM" id="SSF141130">
    <property type="entry name" value="Acetamidase/Formamidase-like"/>
    <property type="match status" value="1"/>
</dbReference>
<dbReference type="PANTHER" id="PTHR31891">
    <property type="entry name" value="FORMAMIDASE C869.04-RELATED"/>
    <property type="match status" value="1"/>
</dbReference>
<gene>
    <name evidence="1" type="ORF">E6H00_01985</name>
</gene>
<dbReference type="Proteomes" id="UP000318509">
    <property type="component" value="Unassembled WGS sequence"/>
</dbReference>
<evidence type="ECO:0000313" key="1">
    <source>
        <dbReference type="EMBL" id="TMI92917.1"/>
    </source>
</evidence>
<proteinExistence type="predicted"/>
<sequence>MSVHRFEPRVYHTSIGTHAPVLTIASGSTVITTTVDARGMDATGKQVTERGNPQTGPFFVEGAEPGDMLSVTFDRLRPNRKFGWSASAIAPNVLEPETVKQAPDEAPARWEIDQEAGTATLVEPRTALGRLTLPLRPMVGCFGVAPPRGQAISTATSSTHGGNMDYRGFVEGVTVHFPVFVPGALFHVGDGHALQGDGEIVGTGIEISFDIQFTVRLVKGKALQWPRAESADEIMTVGNARPLDQCVQHATTEMVRWLQEDYGLDARGAHLLLGQCVRYELGNMYDPAYTMVCKVSKSLLAGLEAGR</sequence>
<comment type="caution">
    <text evidence="1">The sequence shown here is derived from an EMBL/GenBank/DDBJ whole genome shotgun (WGS) entry which is preliminary data.</text>
</comment>
<reference evidence="1 2" key="1">
    <citation type="journal article" date="2019" name="Nat. Microbiol.">
        <title>Mediterranean grassland soil C-N compound turnover is dependent on rainfall and depth, and is mediated by genomically divergent microorganisms.</title>
        <authorList>
            <person name="Diamond S."/>
            <person name="Andeer P.F."/>
            <person name="Li Z."/>
            <person name="Crits-Christoph A."/>
            <person name="Burstein D."/>
            <person name="Anantharaman K."/>
            <person name="Lane K.R."/>
            <person name="Thomas B.C."/>
            <person name="Pan C."/>
            <person name="Northen T.R."/>
            <person name="Banfield J.F."/>
        </authorList>
    </citation>
    <scope>NUCLEOTIDE SEQUENCE [LARGE SCALE GENOMIC DNA]</scope>
    <source>
        <strain evidence="1">NP_3</strain>
    </source>
</reference>
<dbReference type="InterPro" id="IPR004304">
    <property type="entry name" value="FmdA_AmdA"/>
</dbReference>
<dbReference type="Gene3D" id="2.60.120.580">
    <property type="entry name" value="Acetamidase/Formamidase-like domains"/>
    <property type="match status" value="1"/>
</dbReference>
<dbReference type="Gene3D" id="2.40.10.120">
    <property type="match status" value="1"/>
</dbReference>
<accession>A0A537KAX4</accession>
<protein>
    <submittedName>
        <fullName evidence="1">Acetamidase</fullName>
    </submittedName>
</protein>
<dbReference type="Pfam" id="PF03069">
    <property type="entry name" value="FmdA_AmdA"/>
    <property type="match status" value="1"/>
</dbReference>
<dbReference type="PANTHER" id="PTHR31891:SF1">
    <property type="entry name" value="FORMAMIDASE C869.04-RELATED"/>
    <property type="match status" value="1"/>
</dbReference>
<dbReference type="GO" id="GO:0016811">
    <property type="term" value="F:hydrolase activity, acting on carbon-nitrogen (but not peptide) bonds, in linear amides"/>
    <property type="evidence" value="ECO:0007669"/>
    <property type="project" value="InterPro"/>
</dbReference>
<name>A0A537KAX4_9BACT</name>